<name>A0A8S1KIY5_9CILI</name>
<protein>
    <recommendedName>
        <fullName evidence="6">Tetratricopeptide repeat protein</fullName>
    </recommendedName>
</protein>
<evidence type="ECO:0000256" key="2">
    <source>
        <dbReference type="ARBA" id="ARBA00022803"/>
    </source>
</evidence>
<evidence type="ECO:0000256" key="3">
    <source>
        <dbReference type="SAM" id="MobiDB-lite"/>
    </source>
</evidence>
<dbReference type="PANTHER" id="PTHR11242:SF0">
    <property type="entry name" value="TPR_REGION DOMAIN-CONTAINING PROTEIN"/>
    <property type="match status" value="1"/>
</dbReference>
<evidence type="ECO:0000313" key="4">
    <source>
        <dbReference type="EMBL" id="CAD8054183.1"/>
    </source>
</evidence>
<dbReference type="InterPro" id="IPR019734">
    <property type="entry name" value="TPR_rpt"/>
</dbReference>
<dbReference type="AlphaFoldDB" id="A0A8S1KIY5"/>
<dbReference type="Proteomes" id="UP000692954">
    <property type="component" value="Unassembled WGS sequence"/>
</dbReference>
<dbReference type="PANTHER" id="PTHR11242">
    <property type="entry name" value="ARYL HYDROCARBON RECEPTOR INTERACTING PROTEIN RELATED"/>
    <property type="match status" value="1"/>
</dbReference>
<keyword evidence="5" id="KW-1185">Reference proteome</keyword>
<evidence type="ECO:0008006" key="6">
    <source>
        <dbReference type="Google" id="ProtNLM"/>
    </source>
</evidence>
<keyword evidence="1" id="KW-0677">Repeat</keyword>
<organism evidence="4 5">
    <name type="scientific">Paramecium sonneborni</name>
    <dbReference type="NCBI Taxonomy" id="65129"/>
    <lineage>
        <taxon>Eukaryota</taxon>
        <taxon>Sar</taxon>
        <taxon>Alveolata</taxon>
        <taxon>Ciliophora</taxon>
        <taxon>Intramacronucleata</taxon>
        <taxon>Oligohymenophorea</taxon>
        <taxon>Peniculida</taxon>
        <taxon>Parameciidae</taxon>
        <taxon>Paramecium</taxon>
    </lineage>
</organism>
<proteinExistence type="predicted"/>
<feature type="region of interest" description="Disordered" evidence="3">
    <location>
        <begin position="1"/>
        <end position="23"/>
    </location>
</feature>
<keyword evidence="2" id="KW-0802">TPR repeat</keyword>
<comment type="caution">
    <text evidence="4">The sequence shown here is derived from an EMBL/GenBank/DDBJ whole genome shotgun (WGS) entry which is preliminary data.</text>
</comment>
<dbReference type="OrthoDB" id="433738at2759"/>
<dbReference type="SMART" id="SM00028">
    <property type="entry name" value="TPR"/>
    <property type="match status" value="3"/>
</dbReference>
<sequence length="470" mass="56008">MDSNQDQSHLKVSNQNENDQNQEGVEQQLNQTHVNSLNDNQNKEILTNIQNQNFILKEEQNQNKLEIEKNSQTIYTNIHQEENSENLNSIPISNQINYLNKDANTQKKQKMIQEIHNFLNLYMNQTHNHSRNYNYNKKQKINFQTSLNFFFLIIQIINSQINKKLIKMNTNLMINFVKHQIYQKKNKIKWNQNQFNHHFIKIQSVIFIKEKLLKKKKNKLKKVLLLMNQLKICQKYFIKFSITNFTINSTNSLKITTYEATFLKNQGNQWFQLKNFGNSIQQYNLALGLCDPNYLLQCPEEQLQQFKKLSINLLSNLSACFLNLGDSNSCISHANIVIQLEPQNQKVWYRRALAYQQKQDYEEAQRNIDQAWNIVKNTSQDQEIFEKRKEIKKLLNQSNKDSAQLYQTMFSNNQEQNEGKNTVNQYKQMIPNWQLVNYNKKKKKITIIQLTLNSLIQFAKLQHRQFQLLQ</sequence>
<dbReference type="InterPro" id="IPR039663">
    <property type="entry name" value="AIP/AIPL1/TTC9"/>
</dbReference>
<gene>
    <name evidence="4" type="ORF">PSON_ATCC_30995.1.T0080130</name>
</gene>
<dbReference type="EMBL" id="CAJJDN010000008">
    <property type="protein sequence ID" value="CAD8054183.1"/>
    <property type="molecule type" value="Genomic_DNA"/>
</dbReference>
<accession>A0A8S1KIY5</accession>
<evidence type="ECO:0000313" key="5">
    <source>
        <dbReference type="Proteomes" id="UP000692954"/>
    </source>
</evidence>
<reference evidence="4" key="1">
    <citation type="submission" date="2021-01" db="EMBL/GenBank/DDBJ databases">
        <authorList>
            <consortium name="Genoscope - CEA"/>
            <person name="William W."/>
        </authorList>
    </citation>
    <scope>NUCLEOTIDE SEQUENCE</scope>
</reference>
<evidence type="ECO:0000256" key="1">
    <source>
        <dbReference type="ARBA" id="ARBA00022737"/>
    </source>
</evidence>